<dbReference type="Gene3D" id="3.30.70.330">
    <property type="match status" value="1"/>
</dbReference>
<dbReference type="CDD" id="cd12647">
    <property type="entry name" value="RRM_UHM_SPF45"/>
    <property type="match status" value="1"/>
</dbReference>
<dbReference type="PANTHER" id="PTHR13288">
    <property type="entry name" value="SPLICING FACTOR 45 SPF45"/>
    <property type="match status" value="1"/>
</dbReference>
<dbReference type="RefSeq" id="XP_006820703.1">
    <property type="nucleotide sequence ID" value="XM_006820640.1"/>
</dbReference>
<comment type="subcellular location">
    <subcellularLocation>
        <location evidence="2">Nucleus</location>
    </subcellularLocation>
</comment>
<organism evidence="6 8">
    <name type="scientific">Saccoglossus kowalevskii</name>
    <name type="common">Acorn worm</name>
    <dbReference type="NCBI Taxonomy" id="10224"/>
    <lineage>
        <taxon>Eukaryota</taxon>
        <taxon>Metazoa</taxon>
        <taxon>Hemichordata</taxon>
        <taxon>Enteropneusta</taxon>
        <taxon>Harrimaniidae</taxon>
        <taxon>Saccoglossus</taxon>
    </lineage>
</organism>
<evidence type="ECO:0000313" key="8">
    <source>
        <dbReference type="RefSeq" id="XP_006820703.1"/>
    </source>
</evidence>
<feature type="region of interest" description="Disordered" evidence="3">
    <location>
        <begin position="351"/>
        <end position="370"/>
    </location>
</feature>
<gene>
    <name evidence="7 8" type="primary">LOC100366318</name>
</gene>
<feature type="compositionally biased region" description="Basic and acidic residues" evidence="3">
    <location>
        <begin position="136"/>
        <end position="214"/>
    </location>
</feature>
<feature type="region of interest" description="Disordered" evidence="3">
    <location>
        <begin position="136"/>
        <end position="328"/>
    </location>
</feature>
<evidence type="ECO:0000256" key="1">
    <source>
        <dbReference type="ARBA" id="ARBA00022884"/>
    </source>
</evidence>
<evidence type="ECO:0000259" key="5">
    <source>
        <dbReference type="PROSITE" id="PS50174"/>
    </source>
</evidence>
<dbReference type="PANTHER" id="PTHR13288:SF8">
    <property type="entry name" value="SPLICING FACTOR 45"/>
    <property type="match status" value="1"/>
</dbReference>
<keyword evidence="2" id="KW-0508">mRNA splicing</keyword>
<comment type="subunit">
    <text evidence="2">Associates with the spliceosome.</text>
</comment>
<dbReference type="InterPro" id="IPR003954">
    <property type="entry name" value="RRM_euk-type"/>
</dbReference>
<sequence>MSLYDGLGLDTGPKKEDTPDAKKSDLAGWSTGIRLMQSQLRIKKAALTEAQRRIRHTTLPPVVDLKKSNEEKSDFMPPPQLVYSKPPKPPVVEEEVQFSKPSPFITGGEQSYPDANDEYNPLWPNEYEKIIKAKRERRQKERELERQSRDVEDRDSGRRREKDRDRDRDRDRERGRDRDRDRNRDRRDRDQDRHRDLEMDFRDRSPKGFSRKPDSEDEYDFEERDKARERRRSGLPSHGAAIAPPASLIQEDFQANNDNEDRFIPPSKPLLERPKPLAPKSLVPSYDADPERATTPPPGSSFGNMSPPPPSIVSPIEPPRPQQVSTFQAPIGLGAGSVAAKIMAKYGFKEGQGLGKSEQGMSSALQVEKTSKRGGKIIAGDKPVMPVEPLPPPPPPPQSADQMGPPKSQIAATALTEAMRNPSKVVLLRNMVGPGEVDDDLEPETAEECTKYGKVTRVLIFEIPGGAPDEAVRIFVEFERLESAIKAVVDLNGRYFGGRTVKAGFFDPDRFKRYDLAPS</sequence>
<dbReference type="InterPro" id="IPR012677">
    <property type="entry name" value="Nucleotide-bd_a/b_plait_sf"/>
</dbReference>
<evidence type="ECO:0000256" key="3">
    <source>
        <dbReference type="SAM" id="MobiDB-lite"/>
    </source>
</evidence>
<keyword evidence="1 2" id="KW-0694">RNA-binding</keyword>
<comment type="function">
    <text evidence="2">Splice factor that binds to the single-stranded 3'AG at the exon/intron border and promotes its utilization in the second catalytic step. Involved in the regulation of alternative splicing and the utilization of cryptic splice sites.</text>
</comment>
<dbReference type="InterPro" id="IPR035979">
    <property type="entry name" value="RBD_domain_sf"/>
</dbReference>
<name>A0ABM0ML12_SACKO</name>
<feature type="domain" description="RRM" evidence="4">
    <location>
        <begin position="424"/>
        <end position="508"/>
    </location>
</feature>
<dbReference type="Pfam" id="PF01585">
    <property type="entry name" value="G-patch"/>
    <property type="match status" value="1"/>
</dbReference>
<evidence type="ECO:0000313" key="7">
    <source>
        <dbReference type="RefSeq" id="XP_002738177.1"/>
    </source>
</evidence>
<reference evidence="7 8" key="1">
    <citation type="submission" date="2025-05" db="UniProtKB">
        <authorList>
            <consortium name="RefSeq"/>
        </authorList>
    </citation>
    <scope>IDENTIFICATION</scope>
    <source>
        <tissue evidence="7 8">Testes</tissue>
    </source>
</reference>
<dbReference type="InterPro" id="IPR000504">
    <property type="entry name" value="RRM_dom"/>
</dbReference>
<dbReference type="SMART" id="SM00443">
    <property type="entry name" value="G_patch"/>
    <property type="match status" value="1"/>
</dbReference>
<feature type="compositionally biased region" description="Pro residues" evidence="3">
    <location>
        <begin position="306"/>
        <end position="321"/>
    </location>
</feature>
<evidence type="ECO:0000256" key="2">
    <source>
        <dbReference type="PIRNR" id="PIRNR031066"/>
    </source>
</evidence>
<feature type="region of interest" description="Disordered" evidence="3">
    <location>
        <begin position="58"/>
        <end position="123"/>
    </location>
</feature>
<dbReference type="Proteomes" id="UP000694865">
    <property type="component" value="Unplaced"/>
</dbReference>
<evidence type="ECO:0000259" key="4">
    <source>
        <dbReference type="PROSITE" id="PS50102"/>
    </source>
</evidence>
<keyword evidence="2" id="KW-0747">Spliceosome</keyword>
<dbReference type="PIRSF" id="PIRSF031066">
    <property type="entry name" value="Splicing_factor_SPF45"/>
    <property type="match status" value="1"/>
</dbReference>
<feature type="compositionally biased region" description="Pro residues" evidence="3">
    <location>
        <begin position="76"/>
        <end position="90"/>
    </location>
</feature>
<feature type="region of interest" description="Disordered" evidence="3">
    <location>
        <begin position="1"/>
        <end position="25"/>
    </location>
</feature>
<dbReference type="Pfam" id="PF00076">
    <property type="entry name" value="RRM_1"/>
    <property type="match status" value="1"/>
</dbReference>
<feature type="compositionally biased region" description="Basic and acidic residues" evidence="3">
    <location>
        <begin position="64"/>
        <end position="74"/>
    </location>
</feature>
<dbReference type="SMART" id="SM00361">
    <property type="entry name" value="RRM_1"/>
    <property type="match status" value="1"/>
</dbReference>
<keyword evidence="2" id="KW-0507">mRNA processing</keyword>
<dbReference type="InterPro" id="IPR040052">
    <property type="entry name" value="RBM17"/>
</dbReference>
<proteinExistence type="predicted"/>
<dbReference type="RefSeq" id="XP_002738177.1">
    <property type="nucleotide sequence ID" value="XM_002738131.2"/>
</dbReference>
<keyword evidence="6" id="KW-1185">Reference proteome</keyword>
<feature type="compositionally biased region" description="Basic and acidic residues" evidence="3">
    <location>
        <begin position="12"/>
        <end position="25"/>
    </location>
</feature>
<dbReference type="InterPro" id="IPR000467">
    <property type="entry name" value="G_patch_dom"/>
</dbReference>
<dbReference type="InterPro" id="IPR034653">
    <property type="entry name" value="SPF45_RRM"/>
</dbReference>
<evidence type="ECO:0000313" key="6">
    <source>
        <dbReference type="Proteomes" id="UP000694865"/>
    </source>
</evidence>
<keyword evidence="2" id="KW-0539">Nucleus</keyword>
<dbReference type="SUPFAM" id="SSF54928">
    <property type="entry name" value="RNA-binding domain, RBD"/>
    <property type="match status" value="1"/>
</dbReference>
<dbReference type="PROSITE" id="PS50174">
    <property type="entry name" value="G_PATCH"/>
    <property type="match status" value="1"/>
</dbReference>
<accession>A0ABM0ML12</accession>
<dbReference type="GeneID" id="100366318"/>
<feature type="domain" description="G-patch" evidence="5">
    <location>
        <begin position="335"/>
        <end position="381"/>
    </location>
</feature>
<dbReference type="PROSITE" id="PS50102">
    <property type="entry name" value="RRM"/>
    <property type="match status" value="1"/>
</dbReference>
<protein>
    <recommendedName>
        <fullName evidence="2">Splicing factor 45</fullName>
    </recommendedName>
    <alternativeName>
        <fullName evidence="2">RNA-binding motif protein 17</fullName>
    </alternativeName>
</protein>